<keyword evidence="2" id="KW-1185">Reference proteome</keyword>
<evidence type="ECO:0000313" key="1">
    <source>
        <dbReference type="EnsemblPlants" id="AVESA.00010b.r2.5DG0943000.1.CDS"/>
    </source>
</evidence>
<organism evidence="1 2">
    <name type="scientific">Avena sativa</name>
    <name type="common">Oat</name>
    <dbReference type="NCBI Taxonomy" id="4498"/>
    <lineage>
        <taxon>Eukaryota</taxon>
        <taxon>Viridiplantae</taxon>
        <taxon>Streptophyta</taxon>
        <taxon>Embryophyta</taxon>
        <taxon>Tracheophyta</taxon>
        <taxon>Spermatophyta</taxon>
        <taxon>Magnoliopsida</taxon>
        <taxon>Liliopsida</taxon>
        <taxon>Poales</taxon>
        <taxon>Poaceae</taxon>
        <taxon>BOP clade</taxon>
        <taxon>Pooideae</taxon>
        <taxon>Poodae</taxon>
        <taxon>Poeae</taxon>
        <taxon>Poeae Chloroplast Group 1 (Aveneae type)</taxon>
        <taxon>Aveninae</taxon>
        <taxon>Avena</taxon>
    </lineage>
</organism>
<accession>A0ACD5YB56</accession>
<protein>
    <submittedName>
        <fullName evidence="1">Uncharacterized protein</fullName>
    </submittedName>
</protein>
<proteinExistence type="predicted"/>
<sequence>MMAAKHCEEKMKYLHKGINDLIDHVLHMGPASEQTKVQEFESFIGVKIISEINIHPPAIAHTKGNGKRLGKAQRRQQVRKKRRGLQAARREKRTRLHPSLPRKIYVASSG</sequence>
<dbReference type="EnsemblPlants" id="AVESA.00010b.r2.5DG0943000.1">
    <property type="protein sequence ID" value="AVESA.00010b.r2.5DG0943000.1.CDS"/>
    <property type="gene ID" value="AVESA.00010b.r2.5DG0943000"/>
</dbReference>
<reference evidence="1" key="1">
    <citation type="submission" date="2021-05" db="EMBL/GenBank/DDBJ databases">
        <authorList>
            <person name="Scholz U."/>
            <person name="Mascher M."/>
            <person name="Fiebig A."/>
        </authorList>
    </citation>
    <scope>NUCLEOTIDE SEQUENCE [LARGE SCALE GENOMIC DNA]</scope>
</reference>
<dbReference type="Proteomes" id="UP001732700">
    <property type="component" value="Chromosome 5D"/>
</dbReference>
<evidence type="ECO:0000313" key="2">
    <source>
        <dbReference type="Proteomes" id="UP001732700"/>
    </source>
</evidence>
<reference evidence="1" key="2">
    <citation type="submission" date="2025-09" db="UniProtKB">
        <authorList>
            <consortium name="EnsemblPlants"/>
        </authorList>
    </citation>
    <scope>IDENTIFICATION</scope>
</reference>
<name>A0ACD5YB56_AVESA</name>